<evidence type="ECO:0000313" key="5">
    <source>
        <dbReference type="EMBL" id="MCZ3845385.1"/>
    </source>
</evidence>
<dbReference type="InterPro" id="IPR036390">
    <property type="entry name" value="WH_DNA-bd_sf"/>
</dbReference>
<evidence type="ECO:0000256" key="1">
    <source>
        <dbReference type="ARBA" id="ARBA00023015"/>
    </source>
</evidence>
<accession>A0AAP3GYN1</accession>
<dbReference type="GO" id="GO:0003700">
    <property type="term" value="F:DNA-binding transcription factor activity"/>
    <property type="evidence" value="ECO:0007669"/>
    <property type="project" value="InterPro"/>
</dbReference>
<dbReference type="EMBL" id="JAKHLF010000017">
    <property type="protein sequence ID" value="MCZ3845385.1"/>
    <property type="molecule type" value="Genomic_DNA"/>
</dbReference>
<dbReference type="SUPFAM" id="SSF64288">
    <property type="entry name" value="Chorismate lyase-like"/>
    <property type="match status" value="1"/>
</dbReference>
<evidence type="ECO:0000256" key="2">
    <source>
        <dbReference type="ARBA" id="ARBA00023125"/>
    </source>
</evidence>
<dbReference type="InterPro" id="IPR036388">
    <property type="entry name" value="WH-like_DNA-bd_sf"/>
</dbReference>
<comment type="caution">
    <text evidence="5">The sequence shown here is derived from an EMBL/GenBank/DDBJ whole genome shotgun (WGS) entry which is preliminary data.</text>
</comment>
<name>A0AAP3GYN1_9LACO</name>
<sequence>MYSQKQRNLDLKRKLRYVKVYEDIYEKIKTGIYPLNSQLPGEMELAKEMNVSRMTLRQALAFLQDDGIIKTIKGKGNFVIFNPADWSKGLEIVSNPVQKCLMNKITGIELNYRIEPATKYTNEILGRDTGIVVFVDRWYLSEKKPVAYCFSTLPGDNIAKLGLDLNDNEALSDFLENKIYEQASHSEIQLEFSKMGNVHSVRYKISEADAFYLLQEKIYIDGEYPVIHNKFYMPINNAILNINATEKR</sequence>
<evidence type="ECO:0000256" key="3">
    <source>
        <dbReference type="ARBA" id="ARBA00023163"/>
    </source>
</evidence>
<protein>
    <submittedName>
        <fullName evidence="5">GntR family transcriptional regulator</fullName>
    </submittedName>
</protein>
<dbReference type="PANTHER" id="PTHR44846:SF1">
    <property type="entry name" value="MANNOSYL-D-GLYCERATE TRANSPORT_METABOLISM SYSTEM REPRESSOR MNGR-RELATED"/>
    <property type="match status" value="1"/>
</dbReference>
<dbReference type="GO" id="GO:0045892">
    <property type="term" value="P:negative regulation of DNA-templated transcription"/>
    <property type="evidence" value="ECO:0007669"/>
    <property type="project" value="TreeGrafter"/>
</dbReference>
<dbReference type="GO" id="GO:0003677">
    <property type="term" value="F:DNA binding"/>
    <property type="evidence" value="ECO:0007669"/>
    <property type="project" value="UniProtKB-KW"/>
</dbReference>
<keyword evidence="3" id="KW-0804">Transcription</keyword>
<dbReference type="Proteomes" id="UP001213015">
    <property type="component" value="Unassembled WGS sequence"/>
</dbReference>
<dbReference type="InterPro" id="IPR028978">
    <property type="entry name" value="Chorismate_lyase_/UTRA_dom_sf"/>
</dbReference>
<dbReference type="PRINTS" id="PR00035">
    <property type="entry name" value="HTHGNTR"/>
</dbReference>
<dbReference type="RefSeq" id="WP_006587554.1">
    <property type="nucleotide sequence ID" value="NZ_CABMGH010000068.1"/>
</dbReference>
<dbReference type="AlphaFoldDB" id="A0AAP3GYN1"/>
<dbReference type="InterPro" id="IPR050679">
    <property type="entry name" value="Bact_HTH_transcr_reg"/>
</dbReference>
<proteinExistence type="predicted"/>
<dbReference type="InterPro" id="IPR000524">
    <property type="entry name" value="Tscrpt_reg_HTH_GntR"/>
</dbReference>
<dbReference type="SUPFAM" id="SSF46785">
    <property type="entry name" value="Winged helix' DNA-binding domain"/>
    <property type="match status" value="1"/>
</dbReference>
<dbReference type="SMART" id="SM00345">
    <property type="entry name" value="HTH_GNTR"/>
    <property type="match status" value="1"/>
</dbReference>
<keyword evidence="1" id="KW-0805">Transcription regulation</keyword>
<dbReference type="CDD" id="cd07377">
    <property type="entry name" value="WHTH_GntR"/>
    <property type="match status" value="1"/>
</dbReference>
<evidence type="ECO:0000259" key="4">
    <source>
        <dbReference type="PROSITE" id="PS50949"/>
    </source>
</evidence>
<dbReference type="Pfam" id="PF00392">
    <property type="entry name" value="GntR"/>
    <property type="match status" value="1"/>
</dbReference>
<reference evidence="5" key="1">
    <citation type="submission" date="2022-01" db="EMBL/GenBank/DDBJ databases">
        <title>VMRC isolate genome collection.</title>
        <authorList>
            <person name="France M."/>
            <person name="Rutt L."/>
            <person name="Humphrys M."/>
            <person name="Ravel J."/>
        </authorList>
    </citation>
    <scope>NUCLEOTIDE SEQUENCE</scope>
    <source>
        <strain evidence="5">C0127B5</strain>
    </source>
</reference>
<dbReference type="Gene3D" id="1.10.10.10">
    <property type="entry name" value="Winged helix-like DNA-binding domain superfamily/Winged helix DNA-binding domain"/>
    <property type="match status" value="1"/>
</dbReference>
<dbReference type="PROSITE" id="PS50949">
    <property type="entry name" value="HTH_GNTR"/>
    <property type="match status" value="1"/>
</dbReference>
<gene>
    <name evidence="5" type="ORF">L2422_07775</name>
</gene>
<evidence type="ECO:0000313" key="6">
    <source>
        <dbReference type="Proteomes" id="UP001213015"/>
    </source>
</evidence>
<dbReference type="Gene3D" id="3.40.1410.10">
    <property type="entry name" value="Chorismate lyase-like"/>
    <property type="match status" value="1"/>
</dbReference>
<keyword evidence="2" id="KW-0238">DNA-binding</keyword>
<feature type="domain" description="HTH gntR-type" evidence="4">
    <location>
        <begin position="14"/>
        <end position="82"/>
    </location>
</feature>
<dbReference type="PANTHER" id="PTHR44846">
    <property type="entry name" value="MANNOSYL-D-GLYCERATE TRANSPORT/METABOLISM SYSTEM REPRESSOR MNGR-RELATED"/>
    <property type="match status" value="1"/>
</dbReference>
<organism evidence="5 6">
    <name type="scientific">Lactobacillus mulieris</name>
    <dbReference type="NCBI Taxonomy" id="2508708"/>
    <lineage>
        <taxon>Bacteria</taxon>
        <taxon>Bacillati</taxon>
        <taxon>Bacillota</taxon>
        <taxon>Bacilli</taxon>
        <taxon>Lactobacillales</taxon>
        <taxon>Lactobacillaceae</taxon>
        <taxon>Lactobacillus</taxon>
    </lineage>
</organism>